<organism evidence="2 3">
    <name type="scientific">Streptomyces varsoviensis</name>
    <dbReference type="NCBI Taxonomy" id="67373"/>
    <lineage>
        <taxon>Bacteria</taxon>
        <taxon>Bacillati</taxon>
        <taxon>Actinomycetota</taxon>
        <taxon>Actinomycetes</taxon>
        <taxon>Kitasatosporales</taxon>
        <taxon>Streptomycetaceae</taxon>
        <taxon>Streptomyces</taxon>
    </lineage>
</organism>
<evidence type="ECO:0000313" key="3">
    <source>
        <dbReference type="Proteomes" id="UP000037020"/>
    </source>
</evidence>
<dbReference type="Pfam" id="PF21836">
    <property type="entry name" value="DUF6895"/>
    <property type="match status" value="1"/>
</dbReference>
<accession>A0ABR5J2D8</accession>
<sequence>CIRDSANAARITGHDHGAGAHDWASLTRATWLGAMPEPWHIDWLTGYAVTHTVFHLTDWGRLPGGLPADIAGYLRDWLPMWTDIWAETSQWDLMAELMIVGNCLPDPATEAEDWQRLAELQHADGLVPRDDKPVDDDPAQRFEDHQHTTIVAVVAGTIAVNRALNEPGRAAA</sequence>
<reference evidence="2 3" key="1">
    <citation type="submission" date="2015-07" db="EMBL/GenBank/DDBJ databases">
        <authorList>
            <person name="Ju K.-S."/>
            <person name="Doroghazi J.R."/>
            <person name="Metcalf W.W."/>
        </authorList>
    </citation>
    <scope>NUCLEOTIDE SEQUENCE [LARGE SCALE GENOMIC DNA]</scope>
    <source>
        <strain evidence="2 3">NRRL B-3589</strain>
    </source>
</reference>
<evidence type="ECO:0000313" key="2">
    <source>
        <dbReference type="EMBL" id="KOG87546.1"/>
    </source>
</evidence>
<dbReference type="EMBL" id="LGUT01002171">
    <property type="protein sequence ID" value="KOG87546.1"/>
    <property type="molecule type" value="Genomic_DNA"/>
</dbReference>
<comment type="caution">
    <text evidence="2">The sequence shown here is derived from an EMBL/GenBank/DDBJ whole genome shotgun (WGS) entry which is preliminary data.</text>
</comment>
<proteinExistence type="predicted"/>
<dbReference type="Proteomes" id="UP000037020">
    <property type="component" value="Unassembled WGS sequence"/>
</dbReference>
<keyword evidence="3" id="KW-1185">Reference proteome</keyword>
<protein>
    <recommendedName>
        <fullName evidence="1">DUF6895 domain-containing protein</fullName>
    </recommendedName>
</protein>
<name>A0ABR5J2D8_9ACTN</name>
<evidence type="ECO:0000259" key="1">
    <source>
        <dbReference type="Pfam" id="PF21836"/>
    </source>
</evidence>
<feature type="non-terminal residue" evidence="2">
    <location>
        <position position="1"/>
    </location>
</feature>
<feature type="domain" description="DUF6895" evidence="1">
    <location>
        <begin position="8"/>
        <end position="156"/>
    </location>
</feature>
<gene>
    <name evidence="2" type="ORF">ADK38_24840</name>
</gene>
<dbReference type="InterPro" id="IPR054190">
    <property type="entry name" value="DUF6895"/>
</dbReference>